<feature type="domain" description="Acyl-CoA thioesterase-like C-terminal" evidence="2">
    <location>
        <begin position="141"/>
        <end position="274"/>
    </location>
</feature>
<dbReference type="Pfam" id="PF20789">
    <property type="entry name" value="4HBT_3C"/>
    <property type="match status" value="1"/>
</dbReference>
<dbReference type="Proteomes" id="UP000887222">
    <property type="component" value="Unassembled WGS sequence"/>
</dbReference>
<gene>
    <name evidence="3" type="ORF">NCCP691_04150</name>
</gene>
<dbReference type="InterPro" id="IPR049449">
    <property type="entry name" value="TesB_ACOT8-like_N"/>
</dbReference>
<proteinExistence type="predicted"/>
<evidence type="ECO:0000313" key="3">
    <source>
        <dbReference type="EMBL" id="GIZ50401.1"/>
    </source>
</evidence>
<dbReference type="EMBL" id="BPMK01000002">
    <property type="protein sequence ID" value="GIZ50401.1"/>
    <property type="molecule type" value="Genomic_DNA"/>
</dbReference>
<organism evidence="3 4">
    <name type="scientific">Noviherbaspirillum aridicola</name>
    <dbReference type="NCBI Taxonomy" id="2849687"/>
    <lineage>
        <taxon>Bacteria</taxon>
        <taxon>Pseudomonadati</taxon>
        <taxon>Pseudomonadota</taxon>
        <taxon>Betaproteobacteria</taxon>
        <taxon>Burkholderiales</taxon>
        <taxon>Oxalobacteraceae</taxon>
        <taxon>Noviherbaspirillum</taxon>
    </lineage>
</organism>
<feature type="domain" description="Acyl-CoA thioesterase-like N-terminal HotDog" evidence="1">
    <location>
        <begin position="38"/>
        <end position="121"/>
    </location>
</feature>
<evidence type="ECO:0000259" key="2">
    <source>
        <dbReference type="Pfam" id="PF20789"/>
    </source>
</evidence>
<comment type="caution">
    <text evidence="3">The sequence shown here is derived from an EMBL/GenBank/DDBJ whole genome shotgun (WGS) entry which is preliminary data.</text>
</comment>
<reference evidence="3 4" key="1">
    <citation type="journal article" date="2022" name="Int. J. Syst. Evol. Microbiol.">
        <title>Noviherbaspirillum aridicola sp. nov., isolated from an arid soil in Pakistan.</title>
        <authorList>
            <person name="Khan I.U."/>
            <person name="Saqib M."/>
            <person name="Amin A."/>
            <person name="Hussain F."/>
            <person name="Li L."/>
            <person name="Liu Y.H."/>
            <person name="Fang B.Z."/>
            <person name="Ahmed I."/>
            <person name="Li W.J."/>
        </authorList>
    </citation>
    <scope>NUCLEOTIDE SEQUENCE [LARGE SCALE GENOMIC DNA]</scope>
    <source>
        <strain evidence="3 4">NCCP-691</strain>
    </source>
</reference>
<dbReference type="InterPro" id="IPR049450">
    <property type="entry name" value="ACOT8-like_C"/>
</dbReference>
<dbReference type="InterPro" id="IPR042171">
    <property type="entry name" value="Acyl-CoA_hotdog"/>
</dbReference>
<accession>A0ABQ4PZT1</accession>
<dbReference type="InterPro" id="IPR029069">
    <property type="entry name" value="HotDog_dom_sf"/>
</dbReference>
<dbReference type="InterPro" id="IPR052389">
    <property type="entry name" value="Sec_Metab_Biosynth-Assoc"/>
</dbReference>
<dbReference type="PANTHER" id="PTHR38110:SF1">
    <property type="entry name" value="THIOESTERASE DOMAIN-CONTAINING PROTEIN"/>
    <property type="match status" value="1"/>
</dbReference>
<sequence length="277" mass="30426">MMSDATTPDILMSTHPFDLALVLEGDPSHELAGHTSADYWNAISPFGGITAATMLQAMLRHPQRIGEPISLTVNFAGAIKPGPFRVRAQAVRTGRTTQHWLAQLHQGDDPEPAVTASAVFALRRPTWSEVETALPRHAGPEGLPRYDPPRPLPFLERYDIRYADSHPFAGGESSQTQCWIADVPPRPVDAAAIVAWCDAFIPRIFVRRGQPTPIATVTLSVYFHAGAADLLARPCMLGFAQARANAFQGGYHDQEGRVWADDGRLLATTHQMVWFKE</sequence>
<dbReference type="PANTHER" id="PTHR38110">
    <property type="entry name" value="CHROMOSOME 23, WHOLE GENOME SHOTGUN SEQUENCE"/>
    <property type="match status" value="1"/>
</dbReference>
<protein>
    <submittedName>
        <fullName evidence="3">Acyl-CoA thioesterase</fullName>
    </submittedName>
</protein>
<evidence type="ECO:0000313" key="4">
    <source>
        <dbReference type="Proteomes" id="UP000887222"/>
    </source>
</evidence>
<dbReference type="SUPFAM" id="SSF54637">
    <property type="entry name" value="Thioesterase/thiol ester dehydrase-isomerase"/>
    <property type="match status" value="2"/>
</dbReference>
<keyword evidence="4" id="KW-1185">Reference proteome</keyword>
<dbReference type="Pfam" id="PF13622">
    <property type="entry name" value="4HBT_3"/>
    <property type="match status" value="1"/>
</dbReference>
<evidence type="ECO:0000259" key="1">
    <source>
        <dbReference type="Pfam" id="PF13622"/>
    </source>
</evidence>
<dbReference type="Gene3D" id="2.40.160.210">
    <property type="entry name" value="Acyl-CoA thioesterase, double hotdog domain"/>
    <property type="match status" value="1"/>
</dbReference>
<name>A0ABQ4PZT1_9BURK</name>